<dbReference type="SUPFAM" id="SSF46785">
    <property type="entry name" value="Winged helix' DNA-binding domain"/>
    <property type="match status" value="1"/>
</dbReference>
<gene>
    <name evidence="3" type="ORF">GS397_22590</name>
</gene>
<reference evidence="3 4" key="1">
    <citation type="submission" date="2019-12" db="EMBL/GenBank/DDBJ databases">
        <title>Functional and genomic insights into the Sphingobium yanoikuyae YC-JY1, a bacterium efficiently degrading bisphenol A.</title>
        <authorList>
            <person name="Jia Y."/>
            <person name="Li X."/>
            <person name="Wang J."/>
            <person name="Eltoukhy A."/>
            <person name="Lamraoui I."/>
            <person name="Yan Y."/>
        </authorList>
    </citation>
    <scope>NUCLEOTIDE SEQUENCE [LARGE SCALE GENOMIC DNA]</scope>
    <source>
        <strain evidence="3 4">YC-JY1</strain>
    </source>
</reference>
<dbReference type="InterPro" id="IPR036390">
    <property type="entry name" value="WH_DNA-bd_sf"/>
</dbReference>
<dbReference type="Proteomes" id="UP000464086">
    <property type="component" value="Chromosome"/>
</dbReference>
<dbReference type="GO" id="GO:0003700">
    <property type="term" value="F:DNA-binding transcription factor activity"/>
    <property type="evidence" value="ECO:0007669"/>
    <property type="project" value="InterPro"/>
</dbReference>
<dbReference type="InterPro" id="IPR000835">
    <property type="entry name" value="HTH_MarR-typ"/>
</dbReference>
<dbReference type="RefSeq" id="WP_069336894.1">
    <property type="nucleotide sequence ID" value="NZ_CALUBW010000037.1"/>
</dbReference>
<sequence length="163" mass="18209">MSEEASKHHGRDRFFGNEGGDSRADPAAEPQPEAFTALSQTPGTPPPGAELAAWLFMARRLREEVLGAHLFSDPAWDILLDVYAADARGEKIQISSLSPMSNVPSSTARRWAHKLIELGLLERERDERDHRLTYIRLSGEGRWRIMTFIGRLTAKGPPPPIVR</sequence>
<dbReference type="SMART" id="SM00347">
    <property type="entry name" value="HTH_MARR"/>
    <property type="match status" value="1"/>
</dbReference>
<name>A0A6P1GLV7_SPHYA</name>
<evidence type="ECO:0000313" key="3">
    <source>
        <dbReference type="EMBL" id="QHD69555.1"/>
    </source>
</evidence>
<evidence type="ECO:0000313" key="4">
    <source>
        <dbReference type="Proteomes" id="UP000464086"/>
    </source>
</evidence>
<dbReference type="InterPro" id="IPR036388">
    <property type="entry name" value="WH-like_DNA-bd_sf"/>
</dbReference>
<feature type="domain" description="HTH marR-type" evidence="2">
    <location>
        <begin position="64"/>
        <end position="161"/>
    </location>
</feature>
<feature type="compositionally biased region" description="Basic and acidic residues" evidence="1">
    <location>
        <begin position="1"/>
        <end position="26"/>
    </location>
</feature>
<dbReference type="EMBL" id="CP047218">
    <property type="protein sequence ID" value="QHD69555.1"/>
    <property type="molecule type" value="Genomic_DNA"/>
</dbReference>
<protein>
    <submittedName>
        <fullName evidence="3">MarR family transcriptional regulator</fullName>
    </submittedName>
</protein>
<evidence type="ECO:0000256" key="1">
    <source>
        <dbReference type="SAM" id="MobiDB-lite"/>
    </source>
</evidence>
<feature type="region of interest" description="Disordered" evidence="1">
    <location>
        <begin position="1"/>
        <end position="45"/>
    </location>
</feature>
<proteinExistence type="predicted"/>
<dbReference type="AlphaFoldDB" id="A0A6P1GLV7"/>
<dbReference type="Gene3D" id="1.10.10.10">
    <property type="entry name" value="Winged helix-like DNA-binding domain superfamily/Winged helix DNA-binding domain"/>
    <property type="match status" value="1"/>
</dbReference>
<evidence type="ECO:0000259" key="2">
    <source>
        <dbReference type="SMART" id="SM00347"/>
    </source>
</evidence>
<organism evidence="3 4">
    <name type="scientific">Sphingobium yanoikuyae</name>
    <name type="common">Sphingomonas yanoikuyae</name>
    <dbReference type="NCBI Taxonomy" id="13690"/>
    <lineage>
        <taxon>Bacteria</taxon>
        <taxon>Pseudomonadati</taxon>
        <taxon>Pseudomonadota</taxon>
        <taxon>Alphaproteobacteria</taxon>
        <taxon>Sphingomonadales</taxon>
        <taxon>Sphingomonadaceae</taxon>
        <taxon>Sphingobium</taxon>
    </lineage>
</organism>
<accession>A0A6P1GLV7</accession>